<dbReference type="PANTHER" id="PTHR43102">
    <property type="entry name" value="SLR1143 PROTEIN"/>
    <property type="match status" value="1"/>
</dbReference>
<feature type="region of interest" description="Disordered" evidence="1">
    <location>
        <begin position="514"/>
        <end position="535"/>
    </location>
</feature>
<dbReference type="Pfam" id="PF01590">
    <property type="entry name" value="GAF"/>
    <property type="match status" value="1"/>
</dbReference>
<protein>
    <recommendedName>
        <fullName evidence="2">GAF domain-containing protein</fullName>
    </recommendedName>
</protein>
<feature type="region of interest" description="Disordered" evidence="1">
    <location>
        <begin position="689"/>
        <end position="737"/>
    </location>
</feature>
<evidence type="ECO:0000313" key="3">
    <source>
        <dbReference type="EMBL" id="KAF7934120.1"/>
    </source>
</evidence>
<comment type="caution">
    <text evidence="3">The sequence shown here is derived from an EMBL/GenBank/DDBJ whole genome shotgun (WGS) entry which is preliminary data.</text>
</comment>
<feature type="compositionally biased region" description="Low complexity" evidence="1">
    <location>
        <begin position="35"/>
        <end position="51"/>
    </location>
</feature>
<dbReference type="AlphaFoldDB" id="A0A9P5I7X0"/>
<feature type="compositionally biased region" description="Polar residues" evidence="1">
    <location>
        <begin position="75"/>
        <end position="95"/>
    </location>
</feature>
<feature type="domain" description="GAF" evidence="2">
    <location>
        <begin position="338"/>
        <end position="448"/>
    </location>
</feature>
<feature type="compositionally biased region" description="Basic and acidic residues" evidence="1">
    <location>
        <begin position="103"/>
        <end position="120"/>
    </location>
</feature>
<dbReference type="InterPro" id="IPR003018">
    <property type="entry name" value="GAF"/>
</dbReference>
<feature type="compositionally biased region" description="Basic and acidic residues" evidence="1">
    <location>
        <begin position="128"/>
        <end position="142"/>
    </location>
</feature>
<feature type="compositionally biased region" description="Low complexity" evidence="1">
    <location>
        <begin position="59"/>
        <end position="74"/>
    </location>
</feature>
<feature type="compositionally biased region" description="Polar residues" evidence="1">
    <location>
        <begin position="697"/>
        <end position="720"/>
    </location>
</feature>
<dbReference type="PANTHER" id="PTHR43102:SF2">
    <property type="entry name" value="GAF DOMAIN-CONTAINING PROTEIN"/>
    <property type="match status" value="1"/>
</dbReference>
<dbReference type="GeneID" id="62152068"/>
<dbReference type="Proteomes" id="UP000710849">
    <property type="component" value="Unassembled WGS sequence"/>
</dbReference>
<feature type="region of interest" description="Disordered" evidence="1">
    <location>
        <begin position="205"/>
        <end position="228"/>
    </location>
</feature>
<feature type="compositionally biased region" description="Polar residues" evidence="1">
    <location>
        <begin position="205"/>
        <end position="215"/>
    </location>
</feature>
<feature type="region of interest" description="Disordered" evidence="1">
    <location>
        <begin position="569"/>
        <end position="609"/>
    </location>
</feature>
<dbReference type="RefSeq" id="XP_038730077.1">
    <property type="nucleotide sequence ID" value="XM_038878995.1"/>
</dbReference>
<proteinExistence type="predicted"/>
<name>A0A9P5I7X0_9HELO</name>
<sequence length="948" mass="104483">MLGVGPMTYQAAPKPRKPKSHARGATIPGASTQNSIPTPSTPGSSSSVFSGYANAQVHQSSQTPLPSTPSLQTTGSFDSSNFHTGVSDNSTSTKKSGGFFRLFKKDSRSDGARSIEDLLSRRKTLYSRSEDRSPPPVDHEPIDPIDEMGVLPTPDFIRPLPGQRLIPRREPNALYKVPSSPLANTQIGRARARAAARLTESISEVSESDWQTTNAGDEEESAIADSSSFYDETSRDFNVMKNIEEQYECVAIASAPTGDDATVAEWINYIKSYSSGSFNISKPPAPPPRNARFDFLPAIYPHDEETRIAKHYTINVPWTPELGGKTIALMEAAAKRFRLNSASVSIFDERHEILKVEVGYNLMTLERTTSISAHALYSEDVFIILDTHQDWRFARSPWVTGPPHIRFFAGAPLISDSGEIIGVFSIFSKTPRNEFARGDRKELAEFAALSVKDICLHSERMADPDLRRSPVASSRRDTKINLLPNPLQLQRQISPLVTQPAYFPMGLQFQQPNPLAKQTDSLREGEDVSGNVSPESSIRDSEILYMAAPGHYRSISAESAFPTQNSPEAFRQYLTPPRPQNFPGSEDPNSRPYSTSDLTSMDLPRNNTPNDTFNDTLNDTLNDTFHSEDSYSHQFDLDGPATPKQPKFVFSNTIYRNLGPSTSGISLNNSFGRLYMENDSMVGSTYQQELSEPEPATPSTLLSRPFSSMSSTSIGTTLSSRIGGPNQGDEVTPPNAPLSNMSEAVFSCTFSGTKFGFDQVYAVQVDCPYPGMSDRDLLGPDGLKLKILASYGLPYGYESELNNSLTLKTAFLKGLRTNELRYTWTQEEAPRTQEEGAQLKFGILMPLCPVQQTRSRDHGIVYAMFRKANASSHNNLQPTGVDTHALDRAAISMTVILFNLDITDVETQLLAKQKASTRGTPTIIGATEVGQIYYSRRSTSNYSKHSSF</sequence>
<evidence type="ECO:0000259" key="2">
    <source>
        <dbReference type="Pfam" id="PF01590"/>
    </source>
</evidence>
<evidence type="ECO:0000313" key="4">
    <source>
        <dbReference type="Proteomes" id="UP000710849"/>
    </source>
</evidence>
<keyword evidence="4" id="KW-1185">Reference proteome</keyword>
<dbReference type="SUPFAM" id="SSF55781">
    <property type="entry name" value="GAF domain-like"/>
    <property type="match status" value="1"/>
</dbReference>
<evidence type="ECO:0000256" key="1">
    <source>
        <dbReference type="SAM" id="MobiDB-lite"/>
    </source>
</evidence>
<reference evidence="3 4" key="1">
    <citation type="journal article" date="2020" name="Genome Biol. Evol.">
        <title>Comparative genomics of Sclerotiniaceae.</title>
        <authorList>
            <person name="Valero Jimenez C.A."/>
            <person name="Steentjes M."/>
            <person name="Scholten O.E."/>
            <person name="Van Kan J.A.L."/>
        </authorList>
    </citation>
    <scope>NUCLEOTIDE SEQUENCE [LARGE SCALE GENOMIC DNA]</scope>
    <source>
        <strain evidence="3 4">MUCL 94</strain>
    </source>
</reference>
<dbReference type="EMBL" id="RCSW01000018">
    <property type="protein sequence ID" value="KAF7934120.1"/>
    <property type="molecule type" value="Genomic_DNA"/>
</dbReference>
<feature type="compositionally biased region" description="Polar residues" evidence="1">
    <location>
        <begin position="591"/>
        <end position="609"/>
    </location>
</feature>
<dbReference type="Gene3D" id="3.30.450.40">
    <property type="match status" value="1"/>
</dbReference>
<gene>
    <name evidence="3" type="ORF">EAE97_008480</name>
</gene>
<dbReference type="InterPro" id="IPR029016">
    <property type="entry name" value="GAF-like_dom_sf"/>
</dbReference>
<organism evidence="3 4">
    <name type="scientific">Botrytis byssoidea</name>
    <dbReference type="NCBI Taxonomy" id="139641"/>
    <lineage>
        <taxon>Eukaryota</taxon>
        <taxon>Fungi</taxon>
        <taxon>Dikarya</taxon>
        <taxon>Ascomycota</taxon>
        <taxon>Pezizomycotina</taxon>
        <taxon>Leotiomycetes</taxon>
        <taxon>Helotiales</taxon>
        <taxon>Sclerotiniaceae</taxon>
        <taxon>Botrytis</taxon>
    </lineage>
</organism>
<feature type="region of interest" description="Disordered" evidence="1">
    <location>
        <begin position="1"/>
        <end position="150"/>
    </location>
</feature>
<accession>A0A9P5I7X0</accession>